<reference evidence="2" key="1">
    <citation type="submission" date="2022-12" db="EMBL/GenBank/DDBJ databases">
        <authorList>
            <person name="Deng Y."/>
            <person name="Zhang Y.-Q."/>
        </authorList>
    </citation>
    <scope>NUCLEOTIDE SEQUENCE</scope>
    <source>
        <strain evidence="2">CPCC 205372</strain>
    </source>
</reference>
<feature type="transmembrane region" description="Helical" evidence="1">
    <location>
        <begin position="24"/>
        <end position="45"/>
    </location>
</feature>
<evidence type="ECO:0000313" key="3">
    <source>
        <dbReference type="Proteomes" id="UP001142153"/>
    </source>
</evidence>
<proteinExistence type="predicted"/>
<feature type="transmembrane region" description="Helical" evidence="1">
    <location>
        <begin position="110"/>
        <end position="130"/>
    </location>
</feature>
<protein>
    <submittedName>
        <fullName evidence="2">O-antigen ligase</fullName>
    </submittedName>
</protein>
<gene>
    <name evidence="2" type="ORF">O6P37_10505</name>
</gene>
<keyword evidence="3" id="KW-1185">Reference proteome</keyword>
<organism evidence="2 3">
    <name type="scientific">Mycobacterium hippophais</name>
    <dbReference type="NCBI Taxonomy" id="3016340"/>
    <lineage>
        <taxon>Bacteria</taxon>
        <taxon>Bacillati</taxon>
        <taxon>Actinomycetota</taxon>
        <taxon>Actinomycetes</taxon>
        <taxon>Mycobacteriales</taxon>
        <taxon>Mycobacteriaceae</taxon>
        <taxon>Mycobacterium</taxon>
    </lineage>
</organism>
<dbReference type="RefSeq" id="WP_269893995.1">
    <property type="nucleotide sequence ID" value="NZ_JAPZPY010000003.1"/>
</dbReference>
<feature type="transmembrane region" description="Helical" evidence="1">
    <location>
        <begin position="65"/>
        <end position="89"/>
    </location>
</feature>
<dbReference type="GO" id="GO:0016874">
    <property type="term" value="F:ligase activity"/>
    <property type="evidence" value="ECO:0007669"/>
    <property type="project" value="UniProtKB-KW"/>
</dbReference>
<feature type="transmembrane region" description="Helical" evidence="1">
    <location>
        <begin position="363"/>
        <end position="383"/>
    </location>
</feature>
<feature type="transmembrane region" description="Helical" evidence="1">
    <location>
        <begin position="413"/>
        <end position="432"/>
    </location>
</feature>
<sequence>MTSLAERRTAAVGEASFDEPRARWLSPVFLTLCIASAAIIPTALLDDQQFRSMWRTPKSVTIETLLLFGCGAMALAFGALAAITLAPASRPLDAPWPALGERSVSALRRCSSVLAALTLIGYAGFAVMIARSGITIPQLLSGDPSVKTAIGTIPGVTTLTQFGVAAMVAASLLLAQRFSRFELAKLLIIVGLAVVRAFVNSERLAVMELVVPIVVVFAAKLAAAPGVRRRLAQLIPAVFLVLVVVLFGVFEFFRSWGFYRAHTSDSFIEFTLNRIAGYYATAMNNGHLNIEHLQWPKRLPYDTVEAVWSAPGVEAMRLYERLGGHPPPNTRDPADSLYVSVLSKFGNPEFNSESGYSGPFVDYGSVGGIIFFLVVGLAAGLIYRGFCQGAVFGLVLYPVFFIGLLELPRYMYWSYGRAMYAWIGLAAIVFLLSRTKSKESHET</sequence>
<evidence type="ECO:0000313" key="2">
    <source>
        <dbReference type="EMBL" id="MCZ8379295.1"/>
    </source>
</evidence>
<feature type="transmembrane region" description="Helical" evidence="1">
    <location>
        <begin position="234"/>
        <end position="253"/>
    </location>
</feature>
<accession>A0ABT4PRW7</accession>
<keyword evidence="1" id="KW-0812">Transmembrane</keyword>
<feature type="transmembrane region" description="Helical" evidence="1">
    <location>
        <begin position="182"/>
        <end position="199"/>
    </location>
</feature>
<dbReference type="EMBL" id="JAPZPY010000003">
    <property type="protein sequence ID" value="MCZ8379295.1"/>
    <property type="molecule type" value="Genomic_DNA"/>
</dbReference>
<keyword evidence="2" id="KW-0436">Ligase</keyword>
<keyword evidence="1" id="KW-1133">Transmembrane helix</keyword>
<dbReference type="Proteomes" id="UP001142153">
    <property type="component" value="Unassembled WGS sequence"/>
</dbReference>
<keyword evidence="1" id="KW-0472">Membrane</keyword>
<evidence type="ECO:0000256" key="1">
    <source>
        <dbReference type="SAM" id="Phobius"/>
    </source>
</evidence>
<feature type="transmembrane region" description="Helical" evidence="1">
    <location>
        <begin position="205"/>
        <end position="222"/>
    </location>
</feature>
<name>A0ABT4PRW7_9MYCO</name>
<feature type="transmembrane region" description="Helical" evidence="1">
    <location>
        <begin position="390"/>
        <end position="407"/>
    </location>
</feature>
<comment type="caution">
    <text evidence="2">The sequence shown here is derived from an EMBL/GenBank/DDBJ whole genome shotgun (WGS) entry which is preliminary data.</text>
</comment>
<feature type="transmembrane region" description="Helical" evidence="1">
    <location>
        <begin position="150"/>
        <end position="175"/>
    </location>
</feature>